<keyword evidence="3" id="KW-1133">Transmembrane helix</keyword>
<organism evidence="4 5">
    <name type="scientific">Dethiosulfatibacter aminovorans DSM 17477</name>
    <dbReference type="NCBI Taxonomy" id="1121476"/>
    <lineage>
        <taxon>Bacteria</taxon>
        <taxon>Bacillati</taxon>
        <taxon>Bacillota</taxon>
        <taxon>Tissierellia</taxon>
        <taxon>Dethiosulfatibacter</taxon>
    </lineage>
</organism>
<evidence type="ECO:0000313" key="4">
    <source>
        <dbReference type="EMBL" id="SHJ01103.1"/>
    </source>
</evidence>
<keyword evidence="3" id="KW-0472">Membrane</keyword>
<keyword evidence="3" id="KW-0812">Transmembrane</keyword>
<reference evidence="4 5" key="1">
    <citation type="submission" date="2016-11" db="EMBL/GenBank/DDBJ databases">
        <authorList>
            <person name="Jaros S."/>
            <person name="Januszkiewicz K."/>
            <person name="Wedrychowicz H."/>
        </authorList>
    </citation>
    <scope>NUCLEOTIDE SEQUENCE [LARGE SCALE GENOMIC DNA]</scope>
    <source>
        <strain evidence="4 5">DSM 17477</strain>
    </source>
</reference>
<dbReference type="PANTHER" id="PTHR34703:SF1">
    <property type="entry name" value="ANTIPORTER SUBUNIT MNHG2-RELATED"/>
    <property type="match status" value="1"/>
</dbReference>
<comment type="similarity">
    <text evidence="2">Belongs to the CPA3 antiporters (TC 2.A.63) subunit G family.</text>
</comment>
<dbReference type="Pfam" id="PF03334">
    <property type="entry name" value="PhaG_MnhG_YufB"/>
    <property type="match status" value="1"/>
</dbReference>
<dbReference type="InterPro" id="IPR005133">
    <property type="entry name" value="PhaG_MnhG_YufB"/>
</dbReference>
<dbReference type="NCBIfam" id="TIGR01300">
    <property type="entry name" value="CPA3_mnhG_phaG"/>
    <property type="match status" value="1"/>
</dbReference>
<evidence type="ECO:0000256" key="2">
    <source>
        <dbReference type="ARBA" id="ARBA00008404"/>
    </source>
</evidence>
<gene>
    <name evidence="4" type="ORF">SAMN02745751_01537</name>
</gene>
<comment type="subcellular location">
    <subcellularLocation>
        <location evidence="1">Membrane</location>
        <topology evidence="1">Multi-pass membrane protein</topology>
    </subcellularLocation>
</comment>
<dbReference type="STRING" id="1121476.SAMN02745751_01537"/>
<dbReference type="AlphaFoldDB" id="A0A1M6FTX3"/>
<dbReference type="PANTHER" id="PTHR34703">
    <property type="entry name" value="ANTIPORTER SUBUNIT MNHG2-RELATED"/>
    <property type="match status" value="1"/>
</dbReference>
<dbReference type="RefSeq" id="WP_073048997.1">
    <property type="nucleotide sequence ID" value="NZ_FQZL01000009.1"/>
</dbReference>
<keyword evidence="5" id="KW-1185">Reference proteome</keyword>
<feature type="transmembrane region" description="Helical" evidence="3">
    <location>
        <begin position="65"/>
        <end position="84"/>
    </location>
</feature>
<name>A0A1M6FTX3_9FIRM</name>
<evidence type="ECO:0000256" key="1">
    <source>
        <dbReference type="ARBA" id="ARBA00004141"/>
    </source>
</evidence>
<dbReference type="Proteomes" id="UP000184052">
    <property type="component" value="Unassembled WGS sequence"/>
</dbReference>
<dbReference type="EMBL" id="FQZL01000009">
    <property type="protein sequence ID" value="SHJ01103.1"/>
    <property type="molecule type" value="Genomic_DNA"/>
</dbReference>
<dbReference type="GO" id="GO:0015385">
    <property type="term" value="F:sodium:proton antiporter activity"/>
    <property type="evidence" value="ECO:0007669"/>
    <property type="project" value="TreeGrafter"/>
</dbReference>
<feature type="transmembrane region" description="Helical" evidence="3">
    <location>
        <begin position="41"/>
        <end position="59"/>
    </location>
</feature>
<proteinExistence type="inferred from homology"/>
<evidence type="ECO:0000313" key="5">
    <source>
        <dbReference type="Proteomes" id="UP000184052"/>
    </source>
</evidence>
<sequence length="96" mass="10663">MARNIITGLFLLSGIFFFLVGTIGILRFPDIYTRAHSSAKCDTLGTVFTLLGLCIYNGLDAVTLKIIVVIGFIWITSPTATHIITKAHYEKEREDN</sequence>
<accession>A0A1M6FTX3</accession>
<feature type="transmembrane region" description="Helical" evidence="3">
    <location>
        <begin position="6"/>
        <end position="29"/>
    </location>
</feature>
<evidence type="ECO:0000256" key="3">
    <source>
        <dbReference type="SAM" id="Phobius"/>
    </source>
</evidence>
<protein>
    <submittedName>
        <fullName evidence="4">Multisubunit sodium/proton antiporter, MrpG subunit</fullName>
    </submittedName>
</protein>
<dbReference type="OrthoDB" id="9806575at2"/>